<organism evidence="2 3">
    <name type="scientific">Okeania hirsuta</name>
    <dbReference type="NCBI Taxonomy" id="1458930"/>
    <lineage>
        <taxon>Bacteria</taxon>
        <taxon>Bacillati</taxon>
        <taxon>Cyanobacteriota</taxon>
        <taxon>Cyanophyceae</taxon>
        <taxon>Oscillatoriophycideae</taxon>
        <taxon>Oscillatoriales</taxon>
        <taxon>Microcoleaceae</taxon>
        <taxon>Okeania</taxon>
    </lineage>
</organism>
<comment type="caution">
    <text evidence="2">The sequence shown here is derived from an EMBL/GenBank/DDBJ whole genome shotgun (WGS) entry which is preliminary data.</text>
</comment>
<dbReference type="Proteomes" id="UP000269154">
    <property type="component" value="Unassembled WGS sequence"/>
</dbReference>
<dbReference type="Gene3D" id="2.120.10.30">
    <property type="entry name" value="TolB, C-terminal domain"/>
    <property type="match status" value="2"/>
</dbReference>
<dbReference type="Pfam" id="PF07676">
    <property type="entry name" value="PD40"/>
    <property type="match status" value="5"/>
</dbReference>
<evidence type="ECO:0008006" key="4">
    <source>
        <dbReference type="Google" id="ProtNLM"/>
    </source>
</evidence>
<name>A0A3N6R2Q6_9CYAN</name>
<comment type="similarity">
    <text evidence="1">Belongs to the TolB family.</text>
</comment>
<dbReference type="OrthoDB" id="487773at2"/>
<reference evidence="2 3" key="1">
    <citation type="journal article" date="2018" name="ACS Chem. Biol.">
        <title>Ketoreductase domain dysfunction expands chemodiversity: malyngamide biosynthesis in the cyanobacterium Okeania hirsuta.</title>
        <authorList>
            <person name="Moss N.A."/>
            <person name="Leao T."/>
            <person name="Rankin M."/>
            <person name="McCullough T.M."/>
            <person name="Qu P."/>
            <person name="Korobeynikov A."/>
            <person name="Smith J.L."/>
            <person name="Gerwick L."/>
            <person name="Gerwick W.H."/>
        </authorList>
    </citation>
    <scope>NUCLEOTIDE SEQUENCE [LARGE SCALE GENOMIC DNA]</scope>
    <source>
        <strain evidence="2 3">PAB10Feb10-1</strain>
    </source>
</reference>
<dbReference type="PANTHER" id="PTHR36842">
    <property type="entry name" value="PROTEIN TOLB HOMOLOG"/>
    <property type="match status" value="1"/>
</dbReference>
<sequence length="414" mass="44254">MVTNIIPQTNIDRLSVNFQGNEGNNFSINPSISADGRYIAFESAADNLVIGDTNNQTDIFITDRQTQTTDIVSVNSFGFGGNLNSFHPSVSGDGRFVTFASNATNLVPGDSNNTTDIFLRDLLTFTTTRISVDSLGNQSNAASINPTISADGRFIAFESDATNLVMADINNARDIFLHDTLTGMTSQISKNSLGDRANFSSFNPAISADGRFIAFDSFATNIVAGDTNNTRDVFWHDTLTGITSSISVDALGNQGDFSSISPSISADGRFIAFESRATNLVPGDTNDARDIFVRDVLNGITTRVSVDIFGNQVSRSSFAPTISGDGRFVAFDSFDPLLVPGDSNGTNDIFVRDLLNGVTTKISVNYQGLEGNLTSFNPAISASGEVVAFDSFATNLVVGDANNSRDVFVWSENI</sequence>
<evidence type="ECO:0000313" key="3">
    <source>
        <dbReference type="Proteomes" id="UP000269154"/>
    </source>
</evidence>
<dbReference type="AlphaFoldDB" id="A0A3N6R2Q6"/>
<evidence type="ECO:0000256" key="1">
    <source>
        <dbReference type="ARBA" id="ARBA00009820"/>
    </source>
</evidence>
<dbReference type="InterPro" id="IPR011042">
    <property type="entry name" value="6-blade_b-propeller_TolB-like"/>
</dbReference>
<accession>A0A3N6R2Q6</accession>
<dbReference type="SUPFAM" id="SSF82171">
    <property type="entry name" value="DPP6 N-terminal domain-like"/>
    <property type="match status" value="1"/>
</dbReference>
<keyword evidence="3" id="KW-1185">Reference proteome</keyword>
<gene>
    <name evidence="2" type="ORF">D5R40_32005</name>
</gene>
<evidence type="ECO:0000313" key="2">
    <source>
        <dbReference type="EMBL" id="RQH20441.1"/>
    </source>
</evidence>
<dbReference type="EMBL" id="RCBY01000416">
    <property type="protein sequence ID" value="RQH20441.1"/>
    <property type="molecule type" value="Genomic_DNA"/>
</dbReference>
<protein>
    <recommendedName>
        <fullName evidence="4">Calcium-binding protein</fullName>
    </recommendedName>
</protein>
<proteinExistence type="inferred from homology"/>
<dbReference type="InterPro" id="IPR011659">
    <property type="entry name" value="WD40"/>
</dbReference>
<dbReference type="RefSeq" id="WP_124155739.1">
    <property type="nucleotide sequence ID" value="NZ_CAWOLW010000353.1"/>
</dbReference>